<organism evidence="3 4">
    <name type="scientific">Handroanthus impetiginosus</name>
    <dbReference type="NCBI Taxonomy" id="429701"/>
    <lineage>
        <taxon>Eukaryota</taxon>
        <taxon>Viridiplantae</taxon>
        <taxon>Streptophyta</taxon>
        <taxon>Embryophyta</taxon>
        <taxon>Tracheophyta</taxon>
        <taxon>Spermatophyta</taxon>
        <taxon>Magnoliopsida</taxon>
        <taxon>eudicotyledons</taxon>
        <taxon>Gunneridae</taxon>
        <taxon>Pentapetalae</taxon>
        <taxon>asterids</taxon>
        <taxon>lamiids</taxon>
        <taxon>Lamiales</taxon>
        <taxon>Bignoniaceae</taxon>
        <taxon>Crescentiina</taxon>
        <taxon>Tabebuia alliance</taxon>
        <taxon>Handroanthus</taxon>
    </lineage>
</organism>
<feature type="transmembrane region" description="Helical" evidence="2">
    <location>
        <begin position="157"/>
        <end position="181"/>
    </location>
</feature>
<accession>A0A2G9G4P1</accession>
<dbReference type="EMBL" id="NKXS01007308">
    <property type="protein sequence ID" value="PIM99879.1"/>
    <property type="molecule type" value="Genomic_DNA"/>
</dbReference>
<gene>
    <name evidence="3" type="ORF">CDL12_27621</name>
</gene>
<comment type="caution">
    <text evidence="3">The sequence shown here is derived from an EMBL/GenBank/DDBJ whole genome shotgun (WGS) entry which is preliminary data.</text>
</comment>
<protein>
    <submittedName>
        <fullName evidence="3">Uncharacterized protein</fullName>
    </submittedName>
</protein>
<evidence type="ECO:0000256" key="1">
    <source>
        <dbReference type="SAM" id="MobiDB-lite"/>
    </source>
</evidence>
<evidence type="ECO:0000313" key="4">
    <source>
        <dbReference type="Proteomes" id="UP000231279"/>
    </source>
</evidence>
<evidence type="ECO:0000313" key="3">
    <source>
        <dbReference type="EMBL" id="PIM99879.1"/>
    </source>
</evidence>
<feature type="region of interest" description="Disordered" evidence="1">
    <location>
        <begin position="1"/>
        <end position="82"/>
    </location>
</feature>
<keyword evidence="4" id="KW-1185">Reference proteome</keyword>
<proteinExistence type="predicted"/>
<dbReference type="Proteomes" id="UP000231279">
    <property type="component" value="Unassembled WGS sequence"/>
</dbReference>
<feature type="compositionally biased region" description="Polar residues" evidence="1">
    <location>
        <begin position="68"/>
        <end position="81"/>
    </location>
</feature>
<keyword evidence="2" id="KW-0812">Transmembrane</keyword>
<dbReference type="PANTHER" id="PTHR35469:SF4">
    <property type="entry name" value="TRANSMEMBRANE PROTEIN"/>
    <property type="match status" value="1"/>
</dbReference>
<feature type="transmembrane region" description="Helical" evidence="2">
    <location>
        <begin position="250"/>
        <end position="272"/>
    </location>
</feature>
<keyword evidence="2" id="KW-0472">Membrane</keyword>
<feature type="transmembrane region" description="Helical" evidence="2">
    <location>
        <begin position="193"/>
        <end position="210"/>
    </location>
</feature>
<evidence type="ECO:0000256" key="2">
    <source>
        <dbReference type="SAM" id="Phobius"/>
    </source>
</evidence>
<feature type="region of interest" description="Disordered" evidence="1">
    <location>
        <begin position="115"/>
        <end position="136"/>
    </location>
</feature>
<dbReference type="OrthoDB" id="1922492at2759"/>
<dbReference type="STRING" id="429701.A0A2G9G4P1"/>
<name>A0A2G9G4P1_9LAMI</name>
<sequence length="273" mass="29431">MAAVVTTGANSHGSREARRRRIVERGSERLALITGRIESLPPDPDPDQSHSSTSQPPADSAHHEEIASSPSLPNQESGTEPSQHDIIAETVEPLPSNIEETKSTVAGPVASQGIEEELSQISSSTRSSAQNQQRERSHHFSFTTVQICDAITATENIRMWCSVAAAILVVLSYIGFPILGCHSIRSIIIFRPLYLLLLTNMSIVLARLLLATQGAEIRMGQTSGVPALGGNALVDQLGKALESGLLLQNIFRALFMDFSIYAVILLCGLTLVR</sequence>
<reference evidence="4" key="1">
    <citation type="journal article" date="2018" name="Gigascience">
        <title>Genome assembly of the Pink Ipe (Handroanthus impetiginosus, Bignoniaceae), a highly valued, ecologically keystone Neotropical timber forest tree.</title>
        <authorList>
            <person name="Silva-Junior O.B."/>
            <person name="Grattapaglia D."/>
            <person name="Novaes E."/>
            <person name="Collevatti R.G."/>
        </authorList>
    </citation>
    <scope>NUCLEOTIDE SEQUENCE [LARGE SCALE GENOMIC DNA]</scope>
    <source>
        <strain evidence="4">cv. UFG-1</strain>
    </source>
</reference>
<dbReference type="AlphaFoldDB" id="A0A2G9G4P1"/>
<dbReference type="PANTHER" id="PTHR35469">
    <property type="entry name" value="TRANSMEMBRANE PROTEIN"/>
    <property type="match status" value="1"/>
</dbReference>
<keyword evidence="2" id="KW-1133">Transmembrane helix</keyword>
<feature type="compositionally biased region" description="Low complexity" evidence="1">
    <location>
        <begin position="119"/>
        <end position="132"/>
    </location>
</feature>